<proteinExistence type="predicted"/>
<evidence type="ECO:0000313" key="6">
    <source>
        <dbReference type="Proteomes" id="UP000019275"/>
    </source>
</evidence>
<keyword evidence="2" id="KW-0732">Signal</keyword>
<evidence type="ECO:0000256" key="2">
    <source>
        <dbReference type="ARBA" id="ARBA00022729"/>
    </source>
</evidence>
<evidence type="ECO:0000313" key="5">
    <source>
        <dbReference type="EMBL" id="EWH12483.1"/>
    </source>
</evidence>
<reference evidence="5 6" key="1">
    <citation type="journal article" date="2014" name="Genome Announc.">
        <title>Draft Genome Sequence of the Carrageenan-Degrading Bacterium Cellulophaga sp. Strain KL-A, Isolated from Decaying Marine Algae.</title>
        <authorList>
            <person name="Shan D."/>
            <person name="Ying J."/>
            <person name="Li X."/>
            <person name="Gao Z."/>
            <person name="Wei G."/>
            <person name="Shao Z."/>
        </authorList>
    </citation>
    <scope>NUCLEOTIDE SEQUENCE [LARGE SCALE GENOMIC DNA]</scope>
    <source>
        <strain evidence="5 6">KL-A</strain>
    </source>
</reference>
<accession>A0ABN0RKS4</accession>
<dbReference type="SUPFAM" id="SSF49785">
    <property type="entry name" value="Galactose-binding domain-like"/>
    <property type="match status" value="1"/>
</dbReference>
<dbReference type="Pfam" id="PF01483">
    <property type="entry name" value="P_proprotein"/>
    <property type="match status" value="1"/>
</dbReference>
<evidence type="ECO:0000259" key="4">
    <source>
        <dbReference type="PROSITE" id="PS51829"/>
    </source>
</evidence>
<dbReference type="InterPro" id="IPR026444">
    <property type="entry name" value="Secre_tail"/>
</dbReference>
<dbReference type="NCBIfam" id="TIGR04183">
    <property type="entry name" value="Por_Secre_tail"/>
    <property type="match status" value="1"/>
</dbReference>
<keyword evidence="1" id="KW-0645">Protease</keyword>
<dbReference type="InterPro" id="IPR013783">
    <property type="entry name" value="Ig-like_fold"/>
</dbReference>
<keyword evidence="3" id="KW-0378">Hydrolase</keyword>
<gene>
    <name evidence="5" type="ORF">KLA_14563</name>
</gene>
<organism evidence="5 6">
    <name type="scientific">Cellulophaga geojensis KL-A</name>
    <dbReference type="NCBI Taxonomy" id="1328323"/>
    <lineage>
        <taxon>Bacteria</taxon>
        <taxon>Pseudomonadati</taxon>
        <taxon>Bacteroidota</taxon>
        <taxon>Flavobacteriia</taxon>
        <taxon>Flavobacteriales</taxon>
        <taxon>Flavobacteriaceae</taxon>
        <taxon>Cellulophaga</taxon>
    </lineage>
</organism>
<dbReference type="Proteomes" id="UP000019275">
    <property type="component" value="Unassembled WGS sequence"/>
</dbReference>
<comment type="caution">
    <text evidence="5">The sequence shown here is derived from an EMBL/GenBank/DDBJ whole genome shotgun (WGS) entry which is preliminary data.</text>
</comment>
<sequence>MNIKLLLMITKLRLVFSITILFGSFYGFAQQNYWKTGSLQHNLASKTIQNIDVNKAKTFYLDESSFSASLQPNISAKGKKVMYFPDANAELKAFYVEEHAIFAPGLAAKYPNIKSYIGKGVVNPNQRIRFSISHKGIQSMMVNADKEEATYMQPTKQNKGEYVIYKASAHQHKDAFVCETESVIATSKKASAAKQINDQTLRTYRIAISASGEYTAYHGGSVADALAAINATLTRVNQVFETDLGIHLELVANTDEVIYTDATTDPYSGSLNTQAQNTFSTVIGAANYDVGHLFHQGPNGGNAGTVGSVCDDNWKGRAYSSRSTPEGDLFDVDFVAHEIGHQFGANHTWSFDSEGTLVQAEPASGSTIMGYAGIADGNNVQSNGDDYFHYYSIFQIAEYVSGLSCGVNTAITNNPPVISPLSNYIIPKSTPFVLSGEATDLDTGDLLTYSWEQIDNGVVTRTNFGPENPSGANFRSLKPSTEKERYFPKIERVIQGNLTQTNPSEGSSWETVSDVERDLNFAFTVRDNAVGGGQVASETMNVRVVNAAGPFAVTSQSSNVVYQSGSVQLVTWDVAGTNAAPVNTETVNIYLSIDSGLSFPTLLAENVVNDGSHIVQIPNVVTTTARIRVMPTDNVYYAINSSNFTINTSDVNLEFEKLTYNVCQPSNVVIPFKYTVNNGFDETSTFSVFGAPANLGVSFSAPTADTNNTDVDLTLSNTQNVAPGTYELTVLSNSVSNTTGVVVTLVIGNTSFADVGLISPGNGAAGVNMNETLLWEENVAYSSYDLEIATDAAFANIIETKSTPFTSYRPTNLLAETTYYWRVKPKSLCAEGTFGPAYTFTTALVSCNTKQAQDLPKTIPTVGTSVLQSKITFLDDLPITDVNVSVDIAHSFLSDLTISLISPQGTRVVLTSNSCGDFQDINAVFDDDSPSFVCGSGANAAIEGSVRPLGSLASLNGESVLGEWILEVKDGASSDGGQINNFNLEICVEGLSRPDEDNDGVFDDGDDACLGTPNGAEVDVNGCAIYRFRPDNFAISIESEACTTSNDGEIFIDAVEEINYSVTITGNGVNITEAFTDTVSLDDLSAGTYQICISGTDGTITYEDYCVTVVVTQPDVLKVLSAVQNKTLNLQLSGANLYNVELNGVTLQTTDKTASLALKNGLNTVKVSTGLECQGVYQQQIYIAANPVISPNPTQGKAVAYLGTLSGSVTVTIYTLSGQILEQKEYAVQDGKVNLDVSALAKGMYVVLFDGGAVKGETKLIKK</sequence>
<keyword evidence="6" id="KW-1185">Reference proteome</keyword>
<dbReference type="EMBL" id="ARZX01000022">
    <property type="protein sequence ID" value="EWH12483.1"/>
    <property type="molecule type" value="Genomic_DNA"/>
</dbReference>
<protein>
    <submittedName>
        <fullName evidence="5">Proprotein convertase p</fullName>
    </submittedName>
</protein>
<evidence type="ECO:0000256" key="1">
    <source>
        <dbReference type="ARBA" id="ARBA00022670"/>
    </source>
</evidence>
<feature type="domain" description="P/Homo B" evidence="4">
    <location>
        <begin position="841"/>
        <end position="994"/>
    </location>
</feature>
<dbReference type="InterPro" id="IPR002884">
    <property type="entry name" value="P_dom"/>
</dbReference>
<dbReference type="PROSITE" id="PS51829">
    <property type="entry name" value="P_HOMO_B"/>
    <property type="match status" value="1"/>
</dbReference>
<dbReference type="InterPro" id="IPR008979">
    <property type="entry name" value="Galactose-bd-like_sf"/>
</dbReference>
<dbReference type="Pfam" id="PF18962">
    <property type="entry name" value="Por_Secre_tail"/>
    <property type="match status" value="1"/>
</dbReference>
<dbReference type="Gene3D" id="2.60.40.10">
    <property type="entry name" value="Immunoglobulins"/>
    <property type="match status" value="1"/>
</dbReference>
<dbReference type="InterPro" id="IPR024079">
    <property type="entry name" value="MetalloPept_cat_dom_sf"/>
</dbReference>
<name>A0ABN0RKS4_9FLAO</name>
<dbReference type="Gene3D" id="3.40.390.10">
    <property type="entry name" value="Collagenase (Catalytic Domain)"/>
    <property type="match status" value="1"/>
</dbReference>
<dbReference type="Pfam" id="PF13583">
    <property type="entry name" value="Reprolysin_4"/>
    <property type="match status" value="1"/>
</dbReference>
<evidence type="ECO:0000256" key="3">
    <source>
        <dbReference type="ARBA" id="ARBA00022801"/>
    </source>
</evidence>
<dbReference type="Gene3D" id="2.60.120.260">
    <property type="entry name" value="Galactose-binding domain-like"/>
    <property type="match status" value="1"/>
</dbReference>
<dbReference type="SUPFAM" id="SSF55486">
    <property type="entry name" value="Metalloproteases ('zincins'), catalytic domain"/>
    <property type="match status" value="1"/>
</dbReference>